<evidence type="ECO:0000313" key="1">
    <source>
        <dbReference type="EMBL" id="KAJ1177802.1"/>
    </source>
</evidence>
<accession>A0AAV7TMI3</accession>
<comment type="caution">
    <text evidence="1">The sequence shown here is derived from an EMBL/GenBank/DDBJ whole genome shotgun (WGS) entry which is preliminary data.</text>
</comment>
<name>A0AAV7TMI3_PLEWA</name>
<keyword evidence="2" id="KW-1185">Reference proteome</keyword>
<dbReference type="EMBL" id="JANPWB010000006">
    <property type="protein sequence ID" value="KAJ1177802.1"/>
    <property type="molecule type" value="Genomic_DNA"/>
</dbReference>
<sequence>MCRRWAVFDVQRSCEAARDIRAWHAALLCLNREARVGRTLPASPQRGQALPLLIALVRPAGPPPPLSGQALRSSRPPLRSCICLAKIQAMSGTRDSD</sequence>
<reference evidence="1" key="1">
    <citation type="journal article" date="2022" name="bioRxiv">
        <title>Sequencing and chromosome-scale assembly of the giantPleurodeles waltlgenome.</title>
        <authorList>
            <person name="Brown T."/>
            <person name="Elewa A."/>
            <person name="Iarovenko S."/>
            <person name="Subramanian E."/>
            <person name="Araus A.J."/>
            <person name="Petzold A."/>
            <person name="Susuki M."/>
            <person name="Suzuki K.-i.T."/>
            <person name="Hayashi T."/>
            <person name="Toyoda A."/>
            <person name="Oliveira C."/>
            <person name="Osipova E."/>
            <person name="Leigh N.D."/>
            <person name="Simon A."/>
            <person name="Yun M.H."/>
        </authorList>
    </citation>
    <scope>NUCLEOTIDE SEQUENCE</scope>
    <source>
        <strain evidence="1">20211129_DDA</strain>
        <tissue evidence="1">Liver</tissue>
    </source>
</reference>
<dbReference type="Proteomes" id="UP001066276">
    <property type="component" value="Chromosome 3_2"/>
</dbReference>
<organism evidence="1 2">
    <name type="scientific">Pleurodeles waltl</name>
    <name type="common">Iberian ribbed newt</name>
    <dbReference type="NCBI Taxonomy" id="8319"/>
    <lineage>
        <taxon>Eukaryota</taxon>
        <taxon>Metazoa</taxon>
        <taxon>Chordata</taxon>
        <taxon>Craniata</taxon>
        <taxon>Vertebrata</taxon>
        <taxon>Euteleostomi</taxon>
        <taxon>Amphibia</taxon>
        <taxon>Batrachia</taxon>
        <taxon>Caudata</taxon>
        <taxon>Salamandroidea</taxon>
        <taxon>Salamandridae</taxon>
        <taxon>Pleurodelinae</taxon>
        <taxon>Pleurodeles</taxon>
    </lineage>
</organism>
<gene>
    <name evidence="1" type="ORF">NDU88_003054</name>
</gene>
<evidence type="ECO:0000313" key="2">
    <source>
        <dbReference type="Proteomes" id="UP001066276"/>
    </source>
</evidence>
<dbReference type="AlphaFoldDB" id="A0AAV7TMI3"/>
<proteinExistence type="predicted"/>
<protein>
    <submittedName>
        <fullName evidence="1">Uncharacterized protein</fullName>
    </submittedName>
</protein>